<evidence type="ECO:0000313" key="1">
    <source>
        <dbReference type="EMBL" id="KAK7054570.1"/>
    </source>
</evidence>
<gene>
    <name evidence="1" type="ORF">SK128_014649</name>
</gene>
<protein>
    <submittedName>
        <fullName evidence="1">Uncharacterized protein</fullName>
    </submittedName>
</protein>
<dbReference type="AlphaFoldDB" id="A0AAN8WDD3"/>
<feature type="non-terminal residue" evidence="1">
    <location>
        <position position="1"/>
    </location>
</feature>
<accession>A0AAN8WDD3</accession>
<keyword evidence="2" id="KW-1185">Reference proteome</keyword>
<comment type="caution">
    <text evidence="1">The sequence shown here is derived from an EMBL/GenBank/DDBJ whole genome shotgun (WGS) entry which is preliminary data.</text>
</comment>
<evidence type="ECO:0000313" key="2">
    <source>
        <dbReference type="Proteomes" id="UP001381693"/>
    </source>
</evidence>
<sequence>SGHMVKVGEGLTTLLCKSSIVIETTQEANTDGPSVEDLASNRIMKWKTPMRFVSWNVRSMYRPGAAAGVERELVRYGKDKAA</sequence>
<name>A0AAN8WDD3_HALRR</name>
<dbReference type="Proteomes" id="UP001381693">
    <property type="component" value="Unassembled WGS sequence"/>
</dbReference>
<organism evidence="1 2">
    <name type="scientific">Halocaridina rubra</name>
    <name type="common">Hawaiian red shrimp</name>
    <dbReference type="NCBI Taxonomy" id="373956"/>
    <lineage>
        <taxon>Eukaryota</taxon>
        <taxon>Metazoa</taxon>
        <taxon>Ecdysozoa</taxon>
        <taxon>Arthropoda</taxon>
        <taxon>Crustacea</taxon>
        <taxon>Multicrustacea</taxon>
        <taxon>Malacostraca</taxon>
        <taxon>Eumalacostraca</taxon>
        <taxon>Eucarida</taxon>
        <taxon>Decapoda</taxon>
        <taxon>Pleocyemata</taxon>
        <taxon>Caridea</taxon>
        <taxon>Atyoidea</taxon>
        <taxon>Atyidae</taxon>
        <taxon>Halocaridina</taxon>
    </lineage>
</organism>
<reference evidence="1 2" key="1">
    <citation type="submission" date="2023-11" db="EMBL/GenBank/DDBJ databases">
        <title>Halocaridina rubra genome assembly.</title>
        <authorList>
            <person name="Smith C."/>
        </authorList>
    </citation>
    <scope>NUCLEOTIDE SEQUENCE [LARGE SCALE GENOMIC DNA]</scope>
    <source>
        <strain evidence="1">EP-1</strain>
        <tissue evidence="1">Whole</tissue>
    </source>
</reference>
<dbReference type="EMBL" id="JAXCGZ010021323">
    <property type="protein sequence ID" value="KAK7054570.1"/>
    <property type="molecule type" value="Genomic_DNA"/>
</dbReference>
<proteinExistence type="predicted"/>